<evidence type="ECO:0000256" key="2">
    <source>
        <dbReference type="PIRSR" id="PIRSR602401-1"/>
    </source>
</evidence>
<dbReference type="InterPro" id="IPR002401">
    <property type="entry name" value="Cyt_P450_E_grp-I"/>
</dbReference>
<dbReference type="Proteomes" id="UP001151582">
    <property type="component" value="Unassembled WGS sequence"/>
</dbReference>
<feature type="binding site" description="axial binding residue" evidence="2">
    <location>
        <position position="305"/>
    </location>
    <ligand>
        <name>heme</name>
        <dbReference type="ChEBI" id="CHEBI:30413"/>
    </ligand>
    <ligandPart>
        <name>Fe</name>
        <dbReference type="ChEBI" id="CHEBI:18248"/>
    </ligandPart>
</feature>
<dbReference type="Gene3D" id="1.10.630.10">
    <property type="entry name" value="Cytochrome P450"/>
    <property type="match status" value="1"/>
</dbReference>
<proteinExistence type="inferred from homology"/>
<dbReference type="InterPro" id="IPR036396">
    <property type="entry name" value="Cyt_P450_sf"/>
</dbReference>
<dbReference type="GO" id="GO:0005506">
    <property type="term" value="F:iron ion binding"/>
    <property type="evidence" value="ECO:0007669"/>
    <property type="project" value="InterPro"/>
</dbReference>
<keyword evidence="2" id="KW-0349">Heme</keyword>
<dbReference type="GO" id="GO:0016705">
    <property type="term" value="F:oxidoreductase activity, acting on paired donors, with incorporation or reduction of molecular oxygen"/>
    <property type="evidence" value="ECO:0007669"/>
    <property type="project" value="InterPro"/>
</dbReference>
<evidence type="ECO:0000313" key="4">
    <source>
        <dbReference type="EMBL" id="KAJ1978479.1"/>
    </source>
</evidence>
<dbReference type="PRINTS" id="PR00385">
    <property type="entry name" value="P450"/>
</dbReference>
<dbReference type="SUPFAM" id="SSF48264">
    <property type="entry name" value="Cytochrome P450"/>
    <property type="match status" value="1"/>
</dbReference>
<dbReference type="InterPro" id="IPR001128">
    <property type="entry name" value="Cyt_P450"/>
</dbReference>
<evidence type="ECO:0000256" key="3">
    <source>
        <dbReference type="SAM" id="Phobius"/>
    </source>
</evidence>
<gene>
    <name evidence="4" type="ORF">H4R34_003189</name>
</gene>
<reference evidence="4" key="1">
    <citation type="submission" date="2022-07" db="EMBL/GenBank/DDBJ databases">
        <title>Phylogenomic reconstructions and comparative analyses of Kickxellomycotina fungi.</title>
        <authorList>
            <person name="Reynolds N.K."/>
            <person name="Stajich J.E."/>
            <person name="Barry K."/>
            <person name="Grigoriev I.V."/>
            <person name="Crous P."/>
            <person name="Smith M.E."/>
        </authorList>
    </citation>
    <scope>NUCLEOTIDE SEQUENCE</scope>
    <source>
        <strain evidence="4">RSA 567</strain>
    </source>
</reference>
<comment type="similarity">
    <text evidence="1">Belongs to the cytochrome P450 family.</text>
</comment>
<sequence length="361" mass="41133">MDSVWAKAGLPAPGMPLGLLEVREWASIIAIVLVLWLLGIILWSATPHQGIRQIPHVSIRHTLLSTIRGESHAQFYQCHIKQRLEKYGMVRVYFTGRWLVYVSDPQYIYDFFYNPDTFDRPNPSSLLTGSPLRYFFGNGILAAYGKVCHIRSGAGLFRPRVVALDQRLLTLEILGIEIFGIDFEHVQTAARQEVLSVIPSSAGFEQLTDETLNQLQYGHAVIKESMRYEPVLSVLTNRHLRHDYHVGTIVLPKGTKMGVHVYGVHHNPQLWDQPDVFKPERFLTEAGRSDRALGWIPFAAGTHQCIGMQFAMRQIRIIFALLLYHYEWSLPVGSIHADQLQTTLGPVTSVRNLFLHFRKRA</sequence>
<dbReference type="Pfam" id="PF00067">
    <property type="entry name" value="p450"/>
    <property type="match status" value="1"/>
</dbReference>
<dbReference type="InterPro" id="IPR050121">
    <property type="entry name" value="Cytochrome_P450_monoxygenase"/>
</dbReference>
<evidence type="ECO:0008006" key="6">
    <source>
        <dbReference type="Google" id="ProtNLM"/>
    </source>
</evidence>
<dbReference type="AlphaFoldDB" id="A0A9W8B161"/>
<dbReference type="EMBL" id="JANBQB010000274">
    <property type="protein sequence ID" value="KAJ1978479.1"/>
    <property type="molecule type" value="Genomic_DNA"/>
</dbReference>
<evidence type="ECO:0000313" key="5">
    <source>
        <dbReference type="Proteomes" id="UP001151582"/>
    </source>
</evidence>
<dbReference type="GO" id="GO:0004497">
    <property type="term" value="F:monooxygenase activity"/>
    <property type="evidence" value="ECO:0007669"/>
    <property type="project" value="InterPro"/>
</dbReference>
<keyword evidence="3" id="KW-0812">Transmembrane</keyword>
<feature type="transmembrane region" description="Helical" evidence="3">
    <location>
        <begin position="25"/>
        <end position="45"/>
    </location>
</feature>
<dbReference type="GO" id="GO:0020037">
    <property type="term" value="F:heme binding"/>
    <property type="evidence" value="ECO:0007669"/>
    <property type="project" value="InterPro"/>
</dbReference>
<dbReference type="PANTHER" id="PTHR24305">
    <property type="entry name" value="CYTOCHROME P450"/>
    <property type="match status" value="1"/>
</dbReference>
<keyword evidence="3" id="KW-1133">Transmembrane helix</keyword>
<protein>
    <recommendedName>
        <fullName evidence="6">Cytochrome P450</fullName>
    </recommendedName>
</protein>
<comment type="caution">
    <text evidence="4">The sequence shown here is derived from an EMBL/GenBank/DDBJ whole genome shotgun (WGS) entry which is preliminary data.</text>
</comment>
<organism evidence="4 5">
    <name type="scientific">Dimargaris verticillata</name>
    <dbReference type="NCBI Taxonomy" id="2761393"/>
    <lineage>
        <taxon>Eukaryota</taxon>
        <taxon>Fungi</taxon>
        <taxon>Fungi incertae sedis</taxon>
        <taxon>Zoopagomycota</taxon>
        <taxon>Kickxellomycotina</taxon>
        <taxon>Dimargaritomycetes</taxon>
        <taxon>Dimargaritales</taxon>
        <taxon>Dimargaritaceae</taxon>
        <taxon>Dimargaris</taxon>
    </lineage>
</organism>
<keyword evidence="3" id="KW-0472">Membrane</keyword>
<dbReference type="OrthoDB" id="1470350at2759"/>
<keyword evidence="2" id="KW-0408">Iron</keyword>
<evidence type="ECO:0000256" key="1">
    <source>
        <dbReference type="ARBA" id="ARBA00010617"/>
    </source>
</evidence>
<keyword evidence="5" id="KW-1185">Reference proteome</keyword>
<comment type="cofactor">
    <cofactor evidence="2">
        <name>heme</name>
        <dbReference type="ChEBI" id="CHEBI:30413"/>
    </cofactor>
</comment>
<name>A0A9W8B161_9FUNG</name>
<accession>A0A9W8B161</accession>
<dbReference type="PRINTS" id="PR00463">
    <property type="entry name" value="EP450I"/>
</dbReference>
<dbReference type="PANTHER" id="PTHR24305:SF166">
    <property type="entry name" value="CYTOCHROME P450 12A4, MITOCHONDRIAL-RELATED"/>
    <property type="match status" value="1"/>
</dbReference>
<keyword evidence="2" id="KW-0479">Metal-binding</keyword>